<evidence type="ECO:0000313" key="3">
    <source>
        <dbReference type="Proteomes" id="UP000175993"/>
    </source>
</evidence>
<proteinExistence type="predicted"/>
<dbReference type="Proteomes" id="UP000175993">
    <property type="component" value="Unassembled WGS sequence"/>
</dbReference>
<gene>
    <name evidence="2" type="primary">trbK</name>
    <name evidence="1" type="ORF">BBI04_022935</name>
    <name evidence="2" type="ORF">GOZ88_23315</name>
</gene>
<dbReference type="Proteomes" id="UP000440716">
    <property type="component" value="Unassembled WGS sequence"/>
</dbReference>
<dbReference type="AlphaFoldDB" id="A0A1S2E059"/>
<protein>
    <submittedName>
        <fullName evidence="2">Entry exclusion protein TrbK</fullName>
    </submittedName>
</protein>
<dbReference type="EMBL" id="MBEV02000017">
    <property type="protein sequence ID" value="MUP07650.1"/>
    <property type="molecule type" value="Genomic_DNA"/>
</dbReference>
<sequence length="60" mass="6607">MSRAIVIAIALLVAVASVAAATVFIMKSDERSSSKKSEKFFGVNKDLPPIEKGQEMRPRW</sequence>
<accession>A0A1S2E059</accession>
<evidence type="ECO:0000313" key="4">
    <source>
        <dbReference type="Proteomes" id="UP000440716"/>
    </source>
</evidence>
<comment type="caution">
    <text evidence="2">The sequence shown here is derived from an EMBL/GenBank/DDBJ whole genome shotgun (WGS) entry which is preliminary data.</text>
</comment>
<organism evidence="2 4">
    <name type="scientific">Agrobacterium vitis</name>
    <name type="common">Rhizobium vitis</name>
    <dbReference type="NCBI Taxonomy" id="373"/>
    <lineage>
        <taxon>Bacteria</taxon>
        <taxon>Pseudomonadati</taxon>
        <taxon>Pseudomonadota</taxon>
        <taxon>Alphaproteobacteria</taxon>
        <taxon>Hyphomicrobiales</taxon>
        <taxon>Rhizobiaceae</taxon>
        <taxon>Rhizobium/Agrobacterium group</taxon>
        <taxon>Agrobacterium</taxon>
    </lineage>
</organism>
<dbReference type="InterPro" id="IPR020065">
    <property type="entry name" value="Conjugal_tfr_protein_TrbK"/>
</dbReference>
<dbReference type="NCBIfam" id="TIGR04361">
    <property type="entry name" value="TrbK_Ti"/>
    <property type="match status" value="1"/>
</dbReference>
<reference evidence="2 4" key="2">
    <citation type="submission" date="2019-12" db="EMBL/GenBank/DDBJ databases">
        <title>Whole-genome sequencing of Allorhizobium vitis.</title>
        <authorList>
            <person name="Gan H.M."/>
            <person name="Szegedi E."/>
            <person name="Burr T."/>
            <person name="Savka M.A."/>
        </authorList>
    </citation>
    <scope>NUCLEOTIDE SEQUENCE [LARGE SCALE GENOMIC DNA]</scope>
    <source>
        <strain evidence="2 4">CG415</strain>
    </source>
</reference>
<reference evidence="1 3" key="1">
    <citation type="submission" date="2019-11" db="EMBL/GenBank/DDBJ databases">
        <title>Whole-genome sequencing of Allorhizobium vitis.</title>
        <authorList>
            <person name="Gan H.M."/>
            <person name="Savka M.A."/>
        </authorList>
    </citation>
    <scope>NUCLEOTIDE SEQUENCE [LARGE SCALE GENOMIC DNA]</scope>
    <source>
        <strain evidence="1 3">AB4</strain>
    </source>
</reference>
<dbReference type="RefSeq" id="WP_070149949.1">
    <property type="nucleotide sequence ID" value="NZ_JABAEJ010000018.1"/>
</dbReference>
<name>A0A1S2E059_AGRVI</name>
<dbReference type="EMBL" id="WPHU01000012">
    <property type="protein sequence ID" value="MVA59042.1"/>
    <property type="molecule type" value="Genomic_DNA"/>
</dbReference>
<evidence type="ECO:0000313" key="2">
    <source>
        <dbReference type="EMBL" id="MVA59042.1"/>
    </source>
</evidence>
<evidence type="ECO:0000313" key="1">
    <source>
        <dbReference type="EMBL" id="MUP07650.1"/>
    </source>
</evidence>